<keyword evidence="3" id="KW-1185">Reference proteome</keyword>
<dbReference type="AlphaFoldDB" id="A0A3P7LBY0"/>
<feature type="region of interest" description="Disordered" evidence="1">
    <location>
        <begin position="109"/>
        <end position="130"/>
    </location>
</feature>
<dbReference type="Proteomes" id="UP000281553">
    <property type="component" value="Unassembled WGS sequence"/>
</dbReference>
<reference evidence="2 3" key="1">
    <citation type="submission" date="2018-11" db="EMBL/GenBank/DDBJ databases">
        <authorList>
            <consortium name="Pathogen Informatics"/>
        </authorList>
    </citation>
    <scope>NUCLEOTIDE SEQUENCE [LARGE SCALE GENOMIC DNA]</scope>
</reference>
<evidence type="ECO:0000313" key="3">
    <source>
        <dbReference type="Proteomes" id="UP000281553"/>
    </source>
</evidence>
<dbReference type="Gene3D" id="1.25.10.10">
    <property type="entry name" value="Leucine-rich Repeat Variant"/>
    <property type="match status" value="1"/>
</dbReference>
<proteinExistence type="predicted"/>
<organism evidence="2 3">
    <name type="scientific">Dibothriocephalus latus</name>
    <name type="common">Fish tapeworm</name>
    <name type="synonym">Diphyllobothrium latum</name>
    <dbReference type="NCBI Taxonomy" id="60516"/>
    <lineage>
        <taxon>Eukaryota</taxon>
        <taxon>Metazoa</taxon>
        <taxon>Spiralia</taxon>
        <taxon>Lophotrochozoa</taxon>
        <taxon>Platyhelminthes</taxon>
        <taxon>Cestoda</taxon>
        <taxon>Eucestoda</taxon>
        <taxon>Diphyllobothriidea</taxon>
        <taxon>Diphyllobothriidae</taxon>
        <taxon>Dibothriocephalus</taxon>
    </lineage>
</organism>
<accession>A0A3P7LBY0</accession>
<feature type="region of interest" description="Disordered" evidence="1">
    <location>
        <begin position="209"/>
        <end position="231"/>
    </location>
</feature>
<dbReference type="InterPro" id="IPR011989">
    <property type="entry name" value="ARM-like"/>
</dbReference>
<evidence type="ECO:0000313" key="2">
    <source>
        <dbReference type="EMBL" id="VDN14264.1"/>
    </source>
</evidence>
<protein>
    <recommendedName>
        <fullName evidence="4">Importin N-terminal domain-containing protein</fullName>
    </recommendedName>
</protein>
<evidence type="ECO:0008006" key="4">
    <source>
        <dbReference type="Google" id="ProtNLM"/>
    </source>
</evidence>
<sequence length="231" mass="25967">MGGEQSRCWTSFLCSNLLDAHVTPGEVVIIVLSSRDCDFEGIHKPVLLDFHLHDRRVCVLGLCTLLSLRDEERPPAVNKLSTQYLPALLLLLNGLKDAYVLKAQEENEGDSMIDEAEASDSDEDDDDDFDADSVLEEFDTDLDKDECKMDEYVTFYQLMTDMEQTHPGWYQQLVAPLSEAQKTEFKNIAETALKCIQQKQSKEIEKAGGYSFQQTDVPDSFDFSGNPPPGV</sequence>
<evidence type="ECO:0000256" key="1">
    <source>
        <dbReference type="SAM" id="MobiDB-lite"/>
    </source>
</evidence>
<dbReference type="InterPro" id="IPR016024">
    <property type="entry name" value="ARM-type_fold"/>
</dbReference>
<gene>
    <name evidence="2" type="ORF">DILT_LOCUS10095</name>
</gene>
<dbReference type="SUPFAM" id="SSF48371">
    <property type="entry name" value="ARM repeat"/>
    <property type="match status" value="1"/>
</dbReference>
<name>A0A3P7LBY0_DIBLA</name>
<dbReference type="OrthoDB" id="760868at2759"/>
<dbReference type="EMBL" id="UYRU01058745">
    <property type="protein sequence ID" value="VDN14264.1"/>
    <property type="molecule type" value="Genomic_DNA"/>
</dbReference>